<dbReference type="SMART" id="SM00347">
    <property type="entry name" value="HTH_MARR"/>
    <property type="match status" value="1"/>
</dbReference>
<protein>
    <submittedName>
        <fullName evidence="5">Transcriptional regulator, MarR family</fullName>
    </submittedName>
</protein>
<dbReference type="GO" id="GO:0003700">
    <property type="term" value="F:DNA-binding transcription factor activity"/>
    <property type="evidence" value="ECO:0007669"/>
    <property type="project" value="InterPro"/>
</dbReference>
<evidence type="ECO:0000256" key="2">
    <source>
        <dbReference type="ARBA" id="ARBA00023125"/>
    </source>
</evidence>
<evidence type="ECO:0000256" key="3">
    <source>
        <dbReference type="ARBA" id="ARBA00023163"/>
    </source>
</evidence>
<sequence>MSTEKLDWGQISAFSEPKLSPGFTLWHDFMRWQRELNARLRPLELTQPQFAVLAVCAWLSREGHEVTQYAIVDFLGMDRMHISQIASRLEQNGLIERKMATTDIRAKHVKLTEKGQKLLAQAMPIVEEFDRAFFS</sequence>
<dbReference type="Gene3D" id="1.10.10.10">
    <property type="entry name" value="Winged helix-like DNA-binding domain superfamily/Winged helix DNA-binding domain"/>
    <property type="match status" value="1"/>
</dbReference>
<keyword evidence="2" id="KW-0238">DNA-binding</keyword>
<dbReference type="InterPro" id="IPR000835">
    <property type="entry name" value="HTH_MarR-typ"/>
</dbReference>
<dbReference type="AlphaFoldDB" id="A0A1M7LPZ3"/>
<dbReference type="RefSeq" id="WP_149781010.1">
    <property type="nucleotide sequence ID" value="NZ_FRCB01000019.1"/>
</dbReference>
<proteinExistence type="predicted"/>
<dbReference type="PANTHER" id="PTHR33164">
    <property type="entry name" value="TRANSCRIPTIONAL REGULATOR, MARR FAMILY"/>
    <property type="match status" value="1"/>
</dbReference>
<dbReference type="PROSITE" id="PS50995">
    <property type="entry name" value="HTH_MARR_2"/>
    <property type="match status" value="1"/>
</dbReference>
<reference evidence="5 6" key="1">
    <citation type="submission" date="2016-11" db="EMBL/GenBank/DDBJ databases">
        <authorList>
            <person name="Varghese N."/>
            <person name="Submissions S."/>
        </authorList>
    </citation>
    <scope>NUCLEOTIDE SEQUENCE [LARGE SCALE GENOMIC DNA]</scope>
    <source>
        <strain evidence="5 6">DSM 28249</strain>
    </source>
</reference>
<feature type="domain" description="HTH marR-type" evidence="4">
    <location>
        <begin position="1"/>
        <end position="135"/>
    </location>
</feature>
<organism evidence="5 6">
    <name type="scientific">Roseovarius litoreus</name>
    <dbReference type="NCBI Taxonomy" id="1155722"/>
    <lineage>
        <taxon>Bacteria</taxon>
        <taxon>Pseudomonadati</taxon>
        <taxon>Pseudomonadota</taxon>
        <taxon>Alphaproteobacteria</taxon>
        <taxon>Rhodobacterales</taxon>
        <taxon>Roseobacteraceae</taxon>
        <taxon>Roseovarius</taxon>
    </lineage>
</organism>
<keyword evidence="1" id="KW-0805">Transcription regulation</keyword>
<keyword evidence="3" id="KW-0804">Transcription</keyword>
<keyword evidence="6" id="KW-1185">Reference proteome</keyword>
<evidence type="ECO:0000256" key="1">
    <source>
        <dbReference type="ARBA" id="ARBA00023015"/>
    </source>
</evidence>
<accession>A0A1M7LPZ3</accession>
<dbReference type="Pfam" id="PF22381">
    <property type="entry name" value="Staph_reg_Sar_Rot"/>
    <property type="match status" value="1"/>
</dbReference>
<dbReference type="InterPro" id="IPR036390">
    <property type="entry name" value="WH_DNA-bd_sf"/>
</dbReference>
<evidence type="ECO:0000313" key="6">
    <source>
        <dbReference type="Proteomes" id="UP000322545"/>
    </source>
</evidence>
<dbReference type="InterPro" id="IPR055166">
    <property type="entry name" value="Transc_reg_Sar_Rot_HTH"/>
</dbReference>
<evidence type="ECO:0000259" key="4">
    <source>
        <dbReference type="PROSITE" id="PS50995"/>
    </source>
</evidence>
<dbReference type="InterPro" id="IPR039422">
    <property type="entry name" value="MarR/SlyA-like"/>
</dbReference>
<gene>
    <name evidence="5" type="ORF">SAMN05443432_1196</name>
</gene>
<dbReference type="EMBL" id="FRCB01000019">
    <property type="protein sequence ID" value="SHM79744.1"/>
    <property type="molecule type" value="Genomic_DNA"/>
</dbReference>
<evidence type="ECO:0000313" key="5">
    <source>
        <dbReference type="EMBL" id="SHM79744.1"/>
    </source>
</evidence>
<name>A0A1M7LPZ3_9RHOB</name>
<dbReference type="Proteomes" id="UP000322545">
    <property type="component" value="Unassembled WGS sequence"/>
</dbReference>
<dbReference type="PRINTS" id="PR00598">
    <property type="entry name" value="HTHMARR"/>
</dbReference>
<dbReference type="SUPFAM" id="SSF46785">
    <property type="entry name" value="Winged helix' DNA-binding domain"/>
    <property type="match status" value="1"/>
</dbReference>
<dbReference type="GO" id="GO:0006950">
    <property type="term" value="P:response to stress"/>
    <property type="evidence" value="ECO:0007669"/>
    <property type="project" value="TreeGrafter"/>
</dbReference>
<dbReference type="InterPro" id="IPR036388">
    <property type="entry name" value="WH-like_DNA-bd_sf"/>
</dbReference>
<dbReference type="PANTHER" id="PTHR33164:SF43">
    <property type="entry name" value="HTH-TYPE TRANSCRIPTIONAL REPRESSOR YETL"/>
    <property type="match status" value="1"/>
</dbReference>